<dbReference type="Pfam" id="PF06985">
    <property type="entry name" value="HET"/>
    <property type="match status" value="1"/>
</dbReference>
<dbReference type="PANTHER" id="PTHR33112">
    <property type="entry name" value="DOMAIN PROTEIN, PUTATIVE-RELATED"/>
    <property type="match status" value="1"/>
</dbReference>
<dbReference type="InterPro" id="IPR010730">
    <property type="entry name" value="HET"/>
</dbReference>
<evidence type="ECO:0000259" key="1">
    <source>
        <dbReference type="Pfam" id="PF06985"/>
    </source>
</evidence>
<dbReference type="EMBL" id="WWBZ02000001">
    <property type="protein sequence ID" value="KAF4313269.1"/>
    <property type="molecule type" value="Genomic_DNA"/>
</dbReference>
<protein>
    <recommendedName>
        <fullName evidence="1">Heterokaryon incompatibility domain-containing protein</fullName>
    </recommendedName>
</protein>
<comment type="caution">
    <text evidence="2">The sequence shown here is derived from an EMBL/GenBank/DDBJ whole genome shotgun (WGS) entry which is preliminary data.</text>
</comment>
<dbReference type="Proteomes" id="UP000572817">
    <property type="component" value="Unassembled WGS sequence"/>
</dbReference>
<dbReference type="OrthoDB" id="3486565at2759"/>
<gene>
    <name evidence="2" type="ORF">GTA08_BOTSDO01679</name>
</gene>
<keyword evidence="3" id="KW-1185">Reference proteome</keyword>
<evidence type="ECO:0000313" key="3">
    <source>
        <dbReference type="Proteomes" id="UP000572817"/>
    </source>
</evidence>
<sequence>MALPAAFVLEQAYKSLREDPFSPWTISAFYDALNQQEPSSMFRCHVCLDLRGSLADGTIKRTSYPTHDIVYRNLIATSKSGCSICRTLHCAVVAFCQNLDIRNVCLSWSETLRDREDSPLNVDIYYDPGTAFNDPQHIQLYREQESPVTLPIGRAGTVLPNSNSELSRILYKKWLANCLNNHDACGHRSGPLPTRTIFVGSKISASCLHASQGESKPYVALSHCWGGIVPFRTMRSNIEELKAQISADKLPRTFTDAIRITKELGCDYLWIDSLCIIQDDAADWQKESARMGSYYSNAILTIAADCASNGRDGCFAPREKHSYTPFRIHGDEYGIPASILVRQTPRRHPNEHDPGHVFGPDDPPGWLCERAWIYQEWALSRRILHFTKNELVWECDTVEECECQAGGGWRPQNYLRPRKGSRCPTDPYARWRGMVQELAQRNLTYHTDRLPALAGLAELMKRETNDEEHQK</sequence>
<name>A0A8H4N6Q2_9PEZI</name>
<dbReference type="PANTHER" id="PTHR33112:SF15">
    <property type="entry name" value="HETEROKARYON INCOMPATIBILITY DOMAIN-CONTAINING PROTEIN"/>
    <property type="match status" value="1"/>
</dbReference>
<dbReference type="AlphaFoldDB" id="A0A8H4N6Q2"/>
<organism evidence="2 3">
    <name type="scientific">Botryosphaeria dothidea</name>
    <dbReference type="NCBI Taxonomy" id="55169"/>
    <lineage>
        <taxon>Eukaryota</taxon>
        <taxon>Fungi</taxon>
        <taxon>Dikarya</taxon>
        <taxon>Ascomycota</taxon>
        <taxon>Pezizomycotina</taxon>
        <taxon>Dothideomycetes</taxon>
        <taxon>Dothideomycetes incertae sedis</taxon>
        <taxon>Botryosphaeriales</taxon>
        <taxon>Botryosphaeriaceae</taxon>
        <taxon>Botryosphaeria</taxon>
    </lineage>
</organism>
<reference evidence="2" key="1">
    <citation type="submission" date="2020-04" db="EMBL/GenBank/DDBJ databases">
        <title>Genome Assembly and Annotation of Botryosphaeria dothidea sdau 11-99, a Latent Pathogen of Apple Fruit Ring Rot in China.</title>
        <authorList>
            <person name="Yu C."/>
            <person name="Diao Y."/>
            <person name="Lu Q."/>
            <person name="Zhao J."/>
            <person name="Cui S."/>
            <person name="Peng C."/>
            <person name="He B."/>
            <person name="Liu H."/>
        </authorList>
    </citation>
    <scope>NUCLEOTIDE SEQUENCE [LARGE SCALE GENOMIC DNA]</scope>
    <source>
        <strain evidence="2">Sdau11-99</strain>
    </source>
</reference>
<proteinExistence type="predicted"/>
<accession>A0A8H4N6Q2</accession>
<evidence type="ECO:0000313" key="2">
    <source>
        <dbReference type="EMBL" id="KAF4313269.1"/>
    </source>
</evidence>
<feature type="domain" description="Heterokaryon incompatibility" evidence="1">
    <location>
        <begin position="218"/>
        <end position="376"/>
    </location>
</feature>